<evidence type="ECO:0000313" key="2">
    <source>
        <dbReference type="EMBL" id="GAC95675.1"/>
    </source>
</evidence>
<evidence type="ECO:0008006" key="4">
    <source>
        <dbReference type="Google" id="ProtNLM"/>
    </source>
</evidence>
<dbReference type="InterPro" id="IPR035980">
    <property type="entry name" value="Ribosomal_bS6_sf"/>
</dbReference>
<dbReference type="InterPro" id="IPR014717">
    <property type="entry name" value="Transl_elong_EF1B/ribsomal_bS6"/>
</dbReference>
<sequence length="170" mass="18822">MEALESRTSSVTLLTLSSITNLLQHLITVGKPAAYTSDNTAQICPSSAESAPLRDLVKSTSKLILENGGAVRGVQYWGQRRLPQRARRHQQYHSTGDYWLMHFDTNAPVLKSLNDRLRADPRVIKWTALKLGDKLDQITPKATSGGLDSNSDAPEARALFGGKTMRYGWQ</sequence>
<dbReference type="Proteomes" id="UP000014071">
    <property type="component" value="Unassembled WGS sequence"/>
</dbReference>
<dbReference type="HOGENOM" id="CLU_1571333_0_0_1"/>
<keyword evidence="3" id="KW-1185">Reference proteome</keyword>
<dbReference type="InterPro" id="IPR000529">
    <property type="entry name" value="Ribosomal_bS6"/>
</dbReference>
<dbReference type="CDD" id="cd15465">
    <property type="entry name" value="bS6_mito"/>
    <property type="match status" value="1"/>
</dbReference>
<reference evidence="3" key="1">
    <citation type="journal article" date="2013" name="Genome Announc.">
        <title>Draft genome sequence of the basidiomycetous yeast-like fungus Pseudozyma hubeiensis SY62, which produces an abundant amount of the biosurfactant mannosylerythritol lipids.</title>
        <authorList>
            <person name="Konishi M."/>
            <person name="Hatada Y."/>
            <person name="Horiuchi J."/>
        </authorList>
    </citation>
    <scope>NUCLEOTIDE SEQUENCE [LARGE SCALE GENOMIC DNA]</scope>
    <source>
        <strain evidence="3">SY62</strain>
    </source>
</reference>
<name>R9PC69_PSEHS</name>
<dbReference type="GeneID" id="24108541"/>
<dbReference type="SUPFAM" id="SSF54995">
    <property type="entry name" value="Ribosomal protein S6"/>
    <property type="match status" value="1"/>
</dbReference>
<dbReference type="GO" id="GO:0070181">
    <property type="term" value="F:small ribosomal subunit rRNA binding"/>
    <property type="evidence" value="ECO:0007669"/>
    <property type="project" value="TreeGrafter"/>
</dbReference>
<dbReference type="PANTHER" id="PTHR21011">
    <property type="entry name" value="MITOCHONDRIAL 28S RIBOSOMAL PROTEIN S6"/>
    <property type="match status" value="1"/>
</dbReference>
<dbReference type="PANTHER" id="PTHR21011:SF1">
    <property type="entry name" value="SMALL RIBOSOMAL SUBUNIT PROTEIN BS6M"/>
    <property type="match status" value="1"/>
</dbReference>
<comment type="similarity">
    <text evidence="1">Belongs to the bacterial ribosomal protein bS6 family.</text>
</comment>
<accession>R9PC69</accession>
<dbReference type="RefSeq" id="XP_012189262.1">
    <property type="nucleotide sequence ID" value="XM_012333872.1"/>
</dbReference>
<dbReference type="Pfam" id="PF01250">
    <property type="entry name" value="Ribosomal_S6"/>
    <property type="match status" value="1"/>
</dbReference>
<dbReference type="GO" id="GO:0003735">
    <property type="term" value="F:structural constituent of ribosome"/>
    <property type="evidence" value="ECO:0007669"/>
    <property type="project" value="InterPro"/>
</dbReference>
<protein>
    <recommendedName>
        <fullName evidence="4">Ribosomal protein S6</fullName>
    </recommendedName>
</protein>
<evidence type="ECO:0000256" key="1">
    <source>
        <dbReference type="ARBA" id="ARBA00009512"/>
    </source>
</evidence>
<dbReference type="OrthoDB" id="10259681at2759"/>
<evidence type="ECO:0000313" key="3">
    <source>
        <dbReference type="Proteomes" id="UP000014071"/>
    </source>
</evidence>
<dbReference type="GO" id="GO:0005763">
    <property type="term" value="C:mitochondrial small ribosomal subunit"/>
    <property type="evidence" value="ECO:0007669"/>
    <property type="project" value="TreeGrafter"/>
</dbReference>
<dbReference type="eggNOG" id="KOG4708">
    <property type="taxonomic scope" value="Eukaryota"/>
</dbReference>
<organism evidence="2 3">
    <name type="scientific">Pseudozyma hubeiensis (strain SY62)</name>
    <name type="common">Yeast</name>
    <dbReference type="NCBI Taxonomy" id="1305764"/>
    <lineage>
        <taxon>Eukaryota</taxon>
        <taxon>Fungi</taxon>
        <taxon>Dikarya</taxon>
        <taxon>Basidiomycota</taxon>
        <taxon>Ustilaginomycotina</taxon>
        <taxon>Ustilaginomycetes</taxon>
        <taxon>Ustilaginales</taxon>
        <taxon>Ustilaginaceae</taxon>
        <taxon>Pseudozyma</taxon>
    </lineage>
</organism>
<dbReference type="STRING" id="1305764.R9PC69"/>
<gene>
    <name evidence="2" type="ORF">PHSY_003251</name>
</gene>
<dbReference type="GO" id="GO:0006412">
    <property type="term" value="P:translation"/>
    <property type="evidence" value="ECO:0007669"/>
    <property type="project" value="InterPro"/>
</dbReference>
<dbReference type="Gene3D" id="3.30.70.60">
    <property type="match status" value="1"/>
</dbReference>
<dbReference type="AlphaFoldDB" id="R9PC69"/>
<dbReference type="EMBL" id="DF238795">
    <property type="protein sequence ID" value="GAC95675.1"/>
    <property type="molecule type" value="Genomic_DNA"/>
</dbReference>
<proteinExistence type="inferred from homology"/>